<evidence type="ECO:0000313" key="3">
    <source>
        <dbReference type="EMBL" id="UQC74874.1"/>
    </source>
</evidence>
<dbReference type="GeneID" id="73335576"/>
<gene>
    <name evidence="3" type="ORF">CLUP02_01526</name>
</gene>
<dbReference type="AlphaFoldDB" id="A0A9Q8W993"/>
<keyword evidence="4" id="KW-1185">Reference proteome</keyword>
<name>A0A9Q8W993_9PEZI</name>
<dbReference type="Proteomes" id="UP000830671">
    <property type="component" value="Chromosome 1"/>
</dbReference>
<proteinExistence type="predicted"/>
<sequence>MKYMIDETHFTAGLWQTYGDSNELAVGVSFDGLIIMILIIPHVLGPTYPSLQVLSFTLVGVDDLFLRPKSLFRGCATFQDQQLLMTFACIRPITLDTNDFGDIEYLVCLLPCRVEDGEGRTGTVVDVPTYLGRGQLQRTRVAFGIMTLFTLDTEERKINPASCNNCEFLEMPAGLQLYAPPHHTIPYSVHYTKPTDTDTHTHSSPTRRTATNAAEVLDTREKKKTYISSIPP</sequence>
<keyword evidence="2" id="KW-1133">Transmembrane helix</keyword>
<accession>A0A9Q8W993</accession>
<dbReference type="KEGG" id="clup:CLUP02_01526"/>
<protein>
    <submittedName>
        <fullName evidence="3">Uncharacterized protein</fullName>
    </submittedName>
</protein>
<dbReference type="RefSeq" id="XP_049136523.1">
    <property type="nucleotide sequence ID" value="XM_049280566.1"/>
</dbReference>
<keyword evidence="2" id="KW-0472">Membrane</keyword>
<keyword evidence="2" id="KW-0812">Transmembrane</keyword>
<feature type="region of interest" description="Disordered" evidence="1">
    <location>
        <begin position="195"/>
        <end position="215"/>
    </location>
</feature>
<dbReference type="EMBL" id="CP019471">
    <property type="protein sequence ID" value="UQC74874.1"/>
    <property type="molecule type" value="Genomic_DNA"/>
</dbReference>
<reference evidence="3" key="1">
    <citation type="journal article" date="2021" name="Mol. Plant Microbe Interact.">
        <title>Complete Genome Sequence of the Plant-Pathogenic Fungus Colletotrichum lupini.</title>
        <authorList>
            <person name="Baroncelli R."/>
            <person name="Pensec F."/>
            <person name="Da Lio D."/>
            <person name="Boufleur T."/>
            <person name="Vicente I."/>
            <person name="Sarrocco S."/>
            <person name="Picot A."/>
            <person name="Baraldi E."/>
            <person name="Sukno S."/>
            <person name="Thon M."/>
            <person name="Le Floch G."/>
        </authorList>
    </citation>
    <scope>NUCLEOTIDE SEQUENCE</scope>
    <source>
        <strain evidence="3">IMI 504893</strain>
    </source>
</reference>
<organism evidence="3 4">
    <name type="scientific">Colletotrichum lupini</name>
    <dbReference type="NCBI Taxonomy" id="145971"/>
    <lineage>
        <taxon>Eukaryota</taxon>
        <taxon>Fungi</taxon>
        <taxon>Dikarya</taxon>
        <taxon>Ascomycota</taxon>
        <taxon>Pezizomycotina</taxon>
        <taxon>Sordariomycetes</taxon>
        <taxon>Hypocreomycetidae</taxon>
        <taxon>Glomerellales</taxon>
        <taxon>Glomerellaceae</taxon>
        <taxon>Colletotrichum</taxon>
        <taxon>Colletotrichum acutatum species complex</taxon>
    </lineage>
</organism>
<evidence type="ECO:0000256" key="1">
    <source>
        <dbReference type="SAM" id="MobiDB-lite"/>
    </source>
</evidence>
<evidence type="ECO:0000313" key="4">
    <source>
        <dbReference type="Proteomes" id="UP000830671"/>
    </source>
</evidence>
<feature type="transmembrane region" description="Helical" evidence="2">
    <location>
        <begin position="24"/>
        <end position="44"/>
    </location>
</feature>
<evidence type="ECO:0000256" key="2">
    <source>
        <dbReference type="SAM" id="Phobius"/>
    </source>
</evidence>